<dbReference type="PANTHER" id="PTHR32134:SF92">
    <property type="entry name" value="FNIP REPEAT-CONTAINING PROTEIN"/>
    <property type="match status" value="1"/>
</dbReference>
<dbReference type="OrthoDB" id="18551at2759"/>
<comment type="caution">
    <text evidence="1">The sequence shown here is derived from an EMBL/GenBank/DDBJ whole genome shotgun (WGS) entry which is preliminary data.</text>
</comment>
<proteinExistence type="predicted"/>
<dbReference type="EMBL" id="JAFCMP010000111">
    <property type="protein sequence ID" value="KAG5186559.1"/>
    <property type="molecule type" value="Genomic_DNA"/>
</dbReference>
<organism evidence="1 2">
    <name type="scientific">Tribonema minus</name>
    <dbReference type="NCBI Taxonomy" id="303371"/>
    <lineage>
        <taxon>Eukaryota</taxon>
        <taxon>Sar</taxon>
        <taxon>Stramenopiles</taxon>
        <taxon>Ochrophyta</taxon>
        <taxon>PX clade</taxon>
        <taxon>Xanthophyceae</taxon>
        <taxon>Tribonematales</taxon>
        <taxon>Tribonemataceae</taxon>
        <taxon>Tribonema</taxon>
    </lineage>
</organism>
<dbReference type="InterPro" id="IPR032675">
    <property type="entry name" value="LRR_dom_sf"/>
</dbReference>
<protein>
    <submittedName>
        <fullName evidence="1">Uncharacterized protein</fullName>
    </submittedName>
</protein>
<sequence>MLAPLMLDNGVTFTPEMVHSTLSALKKDHKRYLDALGLRAGRFFDCLASNVGNSKASPVFSTDFTTPVQDLCKTCGGKTGAALDACVDEKDGFVTDSSCGLTVFAPYYENDPGGAHFDALFKDPEGKITDETLGMVAAICNDGHCYNQLYDSVQALLKLMHDGGSCLNIFASTSSATDLGGFGEGMDMARGVLRLLCAFSSPPKGSSAQPVSCFKTLETITGVYNETDKSATVAALCPSAANNALAKSGCCMREIMAGAPPMGAPAFWTDVDAACGLNLADTDPHTMLQFCPDAHGSAQSFVIGLHIAGADVCSDDAKLSAVIEASAAALSIEASQVTISSCTYSAARTRVLHARRLAVGTSDVGVTVTAIGSAQIDAMDACKAAALSPAFPAAIATSLSLSSSSVTADSALAGEMSAEGTSSAPLRAATAGSALVALLLAAAALVIREGDLTRKGTATVEVFKIMASLSLLPGPAWGLNKELQRDVKVAVKIISLEALPLSCGYGRLNLTLGALRHTLETLDATGVATFNSALGLLPESLTRLSLGESFDQALGTLPAALTELRIGKGTSWGFCYFNQSLGVLPPSLRVLDLHQCYRFNQPLGRLPRALWQLRLGDAFNQPLLHQPTHALLPPAFNAALAADPLRPAPDASARLPETLAVLHLGEAFDHPLGPLPEGLAELQVGSFGRDGCFSHALGPLPAALRILDLTTRAACDHALGGLPDALRELRLGGAFDQPLPQLPARLEVLALGDVFDAALPAALPCALRELHLGNRLNAPLTLTPRLEVLTVGASYTHRLDLAALSLKELHVGRKYVHALPPLPGTRVTRAHWRDT</sequence>
<evidence type="ECO:0000313" key="1">
    <source>
        <dbReference type="EMBL" id="KAG5186559.1"/>
    </source>
</evidence>
<reference evidence="1" key="1">
    <citation type="submission" date="2021-02" db="EMBL/GenBank/DDBJ databases">
        <title>First Annotated Genome of the Yellow-green Alga Tribonema minus.</title>
        <authorList>
            <person name="Mahan K.M."/>
        </authorList>
    </citation>
    <scope>NUCLEOTIDE SEQUENCE</scope>
    <source>
        <strain evidence="1">UTEX B ZZ1240</strain>
    </source>
</reference>
<keyword evidence="2" id="KW-1185">Reference proteome</keyword>
<dbReference type="InterPro" id="IPR051251">
    <property type="entry name" value="STK_FNIP-Repeat"/>
</dbReference>
<evidence type="ECO:0000313" key="2">
    <source>
        <dbReference type="Proteomes" id="UP000664859"/>
    </source>
</evidence>
<dbReference type="SUPFAM" id="SSF52058">
    <property type="entry name" value="L domain-like"/>
    <property type="match status" value="1"/>
</dbReference>
<dbReference type="Proteomes" id="UP000664859">
    <property type="component" value="Unassembled WGS sequence"/>
</dbReference>
<accession>A0A835ZAG2</accession>
<gene>
    <name evidence="1" type="ORF">JKP88DRAFT_288774</name>
</gene>
<name>A0A835ZAG2_9STRA</name>
<dbReference type="Gene3D" id="3.80.10.10">
    <property type="entry name" value="Ribonuclease Inhibitor"/>
    <property type="match status" value="1"/>
</dbReference>
<dbReference type="PANTHER" id="PTHR32134">
    <property type="entry name" value="FNIP REPEAT-CONTAINING PROTEIN"/>
    <property type="match status" value="1"/>
</dbReference>
<dbReference type="AlphaFoldDB" id="A0A835ZAG2"/>